<dbReference type="CDD" id="cd13688">
    <property type="entry name" value="PBP2_GltI_DEBP"/>
    <property type="match status" value="1"/>
</dbReference>
<evidence type="ECO:0000256" key="2">
    <source>
        <dbReference type="ARBA" id="ARBA00022448"/>
    </source>
</evidence>
<dbReference type="Gene3D" id="3.40.190.10">
    <property type="entry name" value="Periplasmic binding protein-like II"/>
    <property type="match status" value="2"/>
</dbReference>
<dbReference type="InterPro" id="IPR001638">
    <property type="entry name" value="Solute-binding_3/MltF_N"/>
</dbReference>
<name>A0A3R8T3J4_9BURK</name>
<accession>A0A3R8T3J4</accession>
<protein>
    <submittedName>
        <fullName evidence="6">Amino acid ABC transporter substrate-binding protein</fullName>
    </submittedName>
</protein>
<dbReference type="SUPFAM" id="SSF53850">
    <property type="entry name" value="Periplasmic binding protein-like II"/>
    <property type="match status" value="1"/>
</dbReference>
<dbReference type="Proteomes" id="UP000269265">
    <property type="component" value="Unassembled WGS sequence"/>
</dbReference>
<proteinExistence type="inferred from homology"/>
<dbReference type="GO" id="GO:0006865">
    <property type="term" value="P:amino acid transport"/>
    <property type="evidence" value="ECO:0007669"/>
    <property type="project" value="TreeGrafter"/>
</dbReference>
<dbReference type="InterPro" id="IPR051455">
    <property type="entry name" value="Bact_solute-bind_prot3"/>
</dbReference>
<comment type="similarity">
    <text evidence="1">Belongs to the bacterial solute-binding protein 3 family.</text>
</comment>
<evidence type="ECO:0000313" key="7">
    <source>
        <dbReference type="Proteomes" id="UP000269265"/>
    </source>
</evidence>
<evidence type="ECO:0000259" key="5">
    <source>
        <dbReference type="SMART" id="SM00062"/>
    </source>
</evidence>
<dbReference type="OrthoDB" id="7240770at2"/>
<evidence type="ECO:0000256" key="1">
    <source>
        <dbReference type="ARBA" id="ARBA00010333"/>
    </source>
</evidence>
<dbReference type="GO" id="GO:0005576">
    <property type="term" value="C:extracellular region"/>
    <property type="evidence" value="ECO:0007669"/>
    <property type="project" value="TreeGrafter"/>
</dbReference>
<keyword evidence="2" id="KW-0813">Transport</keyword>
<evidence type="ECO:0000313" key="6">
    <source>
        <dbReference type="EMBL" id="RRS05331.1"/>
    </source>
</evidence>
<gene>
    <name evidence="6" type="ORF">EIP75_05805</name>
</gene>
<keyword evidence="3 4" id="KW-0732">Signal</keyword>
<keyword evidence="7" id="KW-1185">Reference proteome</keyword>
<dbReference type="SMART" id="SM00062">
    <property type="entry name" value="PBPb"/>
    <property type="match status" value="1"/>
</dbReference>
<dbReference type="GO" id="GO:0030288">
    <property type="term" value="C:outer membrane-bounded periplasmic space"/>
    <property type="evidence" value="ECO:0007669"/>
    <property type="project" value="TreeGrafter"/>
</dbReference>
<dbReference type="EMBL" id="RSED01000004">
    <property type="protein sequence ID" value="RRS05331.1"/>
    <property type="molecule type" value="Genomic_DNA"/>
</dbReference>
<feature type="domain" description="Solute-binding protein family 3/N-terminal" evidence="5">
    <location>
        <begin position="63"/>
        <end position="296"/>
    </location>
</feature>
<dbReference type="PANTHER" id="PTHR30085">
    <property type="entry name" value="AMINO ACID ABC TRANSPORTER PERMEASE"/>
    <property type="match status" value="1"/>
</dbReference>
<comment type="caution">
    <text evidence="6">The sequence shown here is derived from an EMBL/GenBank/DDBJ whole genome shotgun (WGS) entry which is preliminary data.</text>
</comment>
<dbReference type="PANTHER" id="PTHR30085:SF2">
    <property type="entry name" value="GLUTAMATE_ASPARTATE IMPORT SOLUTE-BINDING PROTEIN"/>
    <property type="match status" value="1"/>
</dbReference>
<sequence>MVDRHLPRHRSWHLRVVARTALAWALGLGATSPARAEAAPPPNPTVTPEVLQGTLRTVQASGRVAIGYRPDLLPFSFVPAPGAEPRGYSIELCRALVSAMAETVHRPLSITWVPVTAASRIEAVESGRVDLECGTTSSTLERQRRVAFSPLIFVSGTRLLVRHDAQVASLRDLAGQRVSVTTGTTNEQVLRGLILRQRVPVTLVPMADHDASFAQLARGQVQAFATDEVLLYVRAAQQGTQRSLYRLVGERLSYEPYAIMFRRDDPQMAALVADAFAVLARNGEIERQYRQWFLRKLPSGITLGLPMSPQLRLSIETLASAP</sequence>
<evidence type="ECO:0000256" key="3">
    <source>
        <dbReference type="ARBA" id="ARBA00022729"/>
    </source>
</evidence>
<organism evidence="6 7">
    <name type="scientific">Aquabacterium soli</name>
    <dbReference type="NCBI Taxonomy" id="2493092"/>
    <lineage>
        <taxon>Bacteria</taxon>
        <taxon>Pseudomonadati</taxon>
        <taxon>Pseudomonadota</taxon>
        <taxon>Betaproteobacteria</taxon>
        <taxon>Burkholderiales</taxon>
        <taxon>Aquabacterium</taxon>
    </lineage>
</organism>
<reference evidence="6 7" key="1">
    <citation type="submission" date="2018-12" db="EMBL/GenBank/DDBJ databases">
        <title>The whole draft genome of Aquabacterium sp. SJQ9.</title>
        <authorList>
            <person name="Sun L."/>
            <person name="Gao X."/>
            <person name="Chen W."/>
            <person name="Huang K."/>
        </authorList>
    </citation>
    <scope>NUCLEOTIDE SEQUENCE [LARGE SCALE GENOMIC DNA]</scope>
    <source>
        <strain evidence="6 7">SJQ9</strain>
    </source>
</reference>
<dbReference type="Pfam" id="PF00497">
    <property type="entry name" value="SBP_bac_3"/>
    <property type="match status" value="1"/>
</dbReference>
<evidence type="ECO:0000256" key="4">
    <source>
        <dbReference type="SAM" id="SignalP"/>
    </source>
</evidence>
<feature type="chain" id="PRO_5018717112" evidence="4">
    <location>
        <begin position="37"/>
        <end position="322"/>
    </location>
</feature>
<feature type="signal peptide" evidence="4">
    <location>
        <begin position="1"/>
        <end position="36"/>
    </location>
</feature>
<dbReference type="AlphaFoldDB" id="A0A3R8T3J4"/>